<dbReference type="OrthoDB" id="9801101at2"/>
<keyword evidence="5" id="KW-1185">Reference proteome</keyword>
<dbReference type="PANTHER" id="PTHR44591">
    <property type="entry name" value="STRESS RESPONSE REGULATOR PROTEIN 1"/>
    <property type="match status" value="1"/>
</dbReference>
<dbReference type="SUPFAM" id="SSF52172">
    <property type="entry name" value="CheY-like"/>
    <property type="match status" value="1"/>
</dbReference>
<proteinExistence type="predicted"/>
<comment type="caution">
    <text evidence="4">The sequence shown here is derived from an EMBL/GenBank/DDBJ whole genome shotgun (WGS) entry which is preliminary data.</text>
</comment>
<organism evidence="4 5">
    <name type="scientific">Sulfuriferula multivorans</name>
    <dbReference type="NCBI Taxonomy" id="1559896"/>
    <lineage>
        <taxon>Bacteria</taxon>
        <taxon>Pseudomonadati</taxon>
        <taxon>Pseudomonadota</taxon>
        <taxon>Betaproteobacteria</taxon>
        <taxon>Nitrosomonadales</taxon>
        <taxon>Sulfuricellaceae</taxon>
        <taxon>Sulfuriferula</taxon>
    </lineage>
</organism>
<evidence type="ECO:0000256" key="2">
    <source>
        <dbReference type="PROSITE-ProRule" id="PRU00169"/>
    </source>
</evidence>
<evidence type="ECO:0000256" key="1">
    <source>
        <dbReference type="ARBA" id="ARBA00022553"/>
    </source>
</evidence>
<sequence length="120" mass="13432">MAIQRILIVDDSPTERFFLADLLGKNGYEVSMAENGTEALDKAKQTKPDLILMDVVMPGLNGFQATRAITRDDDTKHIPIILCTTKNQETDKIWGMRQGAIEYMVKPIDGPALLQKIRTL</sequence>
<dbReference type="Pfam" id="PF00072">
    <property type="entry name" value="Response_reg"/>
    <property type="match status" value="1"/>
</dbReference>
<protein>
    <submittedName>
        <fullName evidence="4">Twitching motility protein PilH</fullName>
    </submittedName>
</protein>
<dbReference type="InterPro" id="IPR050595">
    <property type="entry name" value="Bact_response_regulator"/>
</dbReference>
<dbReference type="AlphaFoldDB" id="A0A401J9E5"/>
<dbReference type="Gene3D" id="3.40.50.2300">
    <property type="match status" value="1"/>
</dbReference>
<dbReference type="SMART" id="SM00448">
    <property type="entry name" value="REC"/>
    <property type="match status" value="1"/>
</dbReference>
<dbReference type="RefSeq" id="WP_124703097.1">
    <property type="nucleotide sequence ID" value="NZ_BGOW01000001.1"/>
</dbReference>
<gene>
    <name evidence="4" type="ORF">SFMTTN_0042</name>
</gene>
<dbReference type="EMBL" id="BGOW01000001">
    <property type="protein sequence ID" value="GBL44247.1"/>
    <property type="molecule type" value="Genomic_DNA"/>
</dbReference>
<dbReference type="InterPro" id="IPR011006">
    <property type="entry name" value="CheY-like_superfamily"/>
</dbReference>
<feature type="modified residue" description="4-aspartylphosphate" evidence="2">
    <location>
        <position position="54"/>
    </location>
</feature>
<keyword evidence="1 2" id="KW-0597">Phosphoprotein</keyword>
<accession>A0A401J9E5</accession>
<dbReference type="PANTHER" id="PTHR44591:SF20">
    <property type="entry name" value="PROTEIN PILH"/>
    <property type="match status" value="1"/>
</dbReference>
<name>A0A401J9E5_9PROT</name>
<feature type="domain" description="Response regulatory" evidence="3">
    <location>
        <begin position="5"/>
        <end position="120"/>
    </location>
</feature>
<evidence type="ECO:0000313" key="5">
    <source>
        <dbReference type="Proteomes" id="UP000286806"/>
    </source>
</evidence>
<dbReference type="GO" id="GO:0000160">
    <property type="term" value="P:phosphorelay signal transduction system"/>
    <property type="evidence" value="ECO:0007669"/>
    <property type="project" value="InterPro"/>
</dbReference>
<dbReference type="InterPro" id="IPR001789">
    <property type="entry name" value="Sig_transdc_resp-reg_receiver"/>
</dbReference>
<dbReference type="PROSITE" id="PS50110">
    <property type="entry name" value="RESPONSE_REGULATORY"/>
    <property type="match status" value="1"/>
</dbReference>
<dbReference type="Proteomes" id="UP000286806">
    <property type="component" value="Unassembled WGS sequence"/>
</dbReference>
<evidence type="ECO:0000313" key="4">
    <source>
        <dbReference type="EMBL" id="GBL44247.1"/>
    </source>
</evidence>
<evidence type="ECO:0000259" key="3">
    <source>
        <dbReference type="PROSITE" id="PS50110"/>
    </source>
</evidence>
<reference evidence="4 5" key="1">
    <citation type="journal article" date="2019" name="Front. Microbiol.">
        <title>Genomes of Neutrophilic Sulfur-Oxidizing Chemolithoautotrophs Representing 9 Proteobacterial Species From 8 Genera.</title>
        <authorList>
            <person name="Watanabe T."/>
            <person name="Kojima H."/>
            <person name="Umezawa K."/>
            <person name="Hori C."/>
            <person name="Takasuka T.E."/>
            <person name="Kato Y."/>
            <person name="Fukui M."/>
        </authorList>
    </citation>
    <scope>NUCLEOTIDE SEQUENCE [LARGE SCALE GENOMIC DNA]</scope>
    <source>
        <strain evidence="4 5">TTN</strain>
    </source>
</reference>